<dbReference type="Proteomes" id="UP000265520">
    <property type="component" value="Unassembled WGS sequence"/>
</dbReference>
<evidence type="ECO:0000313" key="2">
    <source>
        <dbReference type="Proteomes" id="UP000265520"/>
    </source>
</evidence>
<sequence length="34" mass="3962">MVIRLTEVVESFINRNERRHSGCKSLEVIVEFGL</sequence>
<accession>A0A392SAV7</accession>
<comment type="caution">
    <text evidence="1">The sequence shown here is derived from an EMBL/GenBank/DDBJ whole genome shotgun (WGS) entry which is preliminary data.</text>
</comment>
<proteinExistence type="predicted"/>
<reference evidence="1 2" key="1">
    <citation type="journal article" date="2018" name="Front. Plant Sci.">
        <title>Red Clover (Trifolium pratense) and Zigzag Clover (T. medium) - A Picture of Genomic Similarities and Differences.</title>
        <authorList>
            <person name="Dluhosova J."/>
            <person name="Istvanek J."/>
            <person name="Nedelnik J."/>
            <person name="Repkova J."/>
        </authorList>
    </citation>
    <scope>NUCLEOTIDE SEQUENCE [LARGE SCALE GENOMIC DNA]</scope>
    <source>
        <strain evidence="2">cv. 10/8</strain>
        <tissue evidence="1">Leaf</tissue>
    </source>
</reference>
<keyword evidence="2" id="KW-1185">Reference proteome</keyword>
<evidence type="ECO:0000313" key="1">
    <source>
        <dbReference type="EMBL" id="MCI44986.1"/>
    </source>
</evidence>
<dbReference type="AlphaFoldDB" id="A0A392SAV7"/>
<dbReference type="EMBL" id="LXQA010338111">
    <property type="protein sequence ID" value="MCI44986.1"/>
    <property type="molecule type" value="Genomic_DNA"/>
</dbReference>
<feature type="non-terminal residue" evidence="1">
    <location>
        <position position="34"/>
    </location>
</feature>
<organism evidence="1 2">
    <name type="scientific">Trifolium medium</name>
    <dbReference type="NCBI Taxonomy" id="97028"/>
    <lineage>
        <taxon>Eukaryota</taxon>
        <taxon>Viridiplantae</taxon>
        <taxon>Streptophyta</taxon>
        <taxon>Embryophyta</taxon>
        <taxon>Tracheophyta</taxon>
        <taxon>Spermatophyta</taxon>
        <taxon>Magnoliopsida</taxon>
        <taxon>eudicotyledons</taxon>
        <taxon>Gunneridae</taxon>
        <taxon>Pentapetalae</taxon>
        <taxon>rosids</taxon>
        <taxon>fabids</taxon>
        <taxon>Fabales</taxon>
        <taxon>Fabaceae</taxon>
        <taxon>Papilionoideae</taxon>
        <taxon>50 kb inversion clade</taxon>
        <taxon>NPAAA clade</taxon>
        <taxon>Hologalegina</taxon>
        <taxon>IRL clade</taxon>
        <taxon>Trifolieae</taxon>
        <taxon>Trifolium</taxon>
    </lineage>
</organism>
<name>A0A392SAV7_9FABA</name>
<protein>
    <submittedName>
        <fullName evidence="1">Uncharacterized protein</fullName>
    </submittedName>
</protein>